<dbReference type="InterPro" id="IPR011102">
    <property type="entry name" value="Sig_transdc_His_kinase_HWE"/>
</dbReference>
<keyword evidence="4 12" id="KW-0808">Transferase</keyword>
<feature type="transmembrane region" description="Helical" evidence="10">
    <location>
        <begin position="30"/>
        <end position="51"/>
    </location>
</feature>
<evidence type="ECO:0000313" key="12">
    <source>
        <dbReference type="EMBL" id="VDS03660.1"/>
    </source>
</evidence>
<accession>A0A447I805</accession>
<dbReference type="Pfam" id="PF07536">
    <property type="entry name" value="HWE_HK"/>
    <property type="match status" value="1"/>
</dbReference>
<dbReference type="InterPro" id="IPR036890">
    <property type="entry name" value="HATPase_C_sf"/>
</dbReference>
<feature type="coiled-coil region" evidence="8">
    <location>
        <begin position="346"/>
        <end position="373"/>
    </location>
</feature>
<dbReference type="RefSeq" id="WP_126149265.1">
    <property type="nucleotide sequence ID" value="NZ_JBHTMH010000001.1"/>
</dbReference>
<evidence type="ECO:0000259" key="11">
    <source>
        <dbReference type="SMART" id="SM00911"/>
    </source>
</evidence>
<dbReference type="PANTHER" id="PTHR41523">
    <property type="entry name" value="TWO-COMPONENT SYSTEM SENSOR PROTEIN"/>
    <property type="match status" value="1"/>
</dbReference>
<feature type="domain" description="Signal transduction histidine kinase HWE region" evidence="11">
    <location>
        <begin position="373"/>
        <end position="454"/>
    </location>
</feature>
<evidence type="ECO:0000256" key="6">
    <source>
        <dbReference type="ARBA" id="ARBA00022777"/>
    </source>
</evidence>
<evidence type="ECO:0000256" key="5">
    <source>
        <dbReference type="ARBA" id="ARBA00022741"/>
    </source>
</evidence>
<reference evidence="12 13" key="1">
    <citation type="submission" date="2018-12" db="EMBL/GenBank/DDBJ databases">
        <authorList>
            <person name="Criscuolo A."/>
        </authorList>
    </citation>
    <scope>NUCLEOTIDE SEQUENCE [LARGE SCALE GENOMIC DNA]</scope>
    <source>
        <strain evidence="12">ACIP1116281</strain>
    </source>
</reference>
<dbReference type="EC" id="2.7.13.3" evidence="2"/>
<evidence type="ECO:0000256" key="9">
    <source>
        <dbReference type="SAM" id="MobiDB-lite"/>
    </source>
</evidence>
<feature type="region of interest" description="Disordered" evidence="9">
    <location>
        <begin position="1"/>
        <end position="22"/>
    </location>
</feature>
<evidence type="ECO:0000256" key="10">
    <source>
        <dbReference type="SAM" id="Phobius"/>
    </source>
</evidence>
<dbReference type="SMART" id="SM00911">
    <property type="entry name" value="HWE_HK"/>
    <property type="match status" value="1"/>
</dbReference>
<evidence type="ECO:0000313" key="13">
    <source>
        <dbReference type="Proteomes" id="UP000268844"/>
    </source>
</evidence>
<dbReference type="Proteomes" id="UP000268844">
    <property type="component" value="Unassembled WGS sequence"/>
</dbReference>
<evidence type="ECO:0000256" key="4">
    <source>
        <dbReference type="ARBA" id="ARBA00022679"/>
    </source>
</evidence>
<comment type="catalytic activity">
    <reaction evidence="1">
        <text>ATP + protein L-histidine = ADP + protein N-phospho-L-histidine.</text>
        <dbReference type="EC" id="2.7.13.3"/>
    </reaction>
</comment>
<keyword evidence="7" id="KW-0067">ATP-binding</keyword>
<organism evidence="12 13">
    <name type="scientific">Devosia equisanguinis</name>
    <dbReference type="NCBI Taxonomy" id="2490941"/>
    <lineage>
        <taxon>Bacteria</taxon>
        <taxon>Pseudomonadati</taxon>
        <taxon>Pseudomonadota</taxon>
        <taxon>Alphaproteobacteria</taxon>
        <taxon>Hyphomicrobiales</taxon>
        <taxon>Devosiaceae</taxon>
        <taxon>Devosia</taxon>
    </lineage>
</organism>
<dbReference type="EMBL" id="UZWD01000012">
    <property type="protein sequence ID" value="VDS03660.1"/>
    <property type="molecule type" value="Genomic_DNA"/>
</dbReference>
<keyword evidence="13" id="KW-1185">Reference proteome</keyword>
<dbReference type="GO" id="GO:0005524">
    <property type="term" value="F:ATP binding"/>
    <property type="evidence" value="ECO:0007669"/>
    <property type="project" value="UniProtKB-KW"/>
</dbReference>
<evidence type="ECO:0000256" key="2">
    <source>
        <dbReference type="ARBA" id="ARBA00012438"/>
    </source>
</evidence>
<evidence type="ECO:0000256" key="7">
    <source>
        <dbReference type="ARBA" id="ARBA00022840"/>
    </source>
</evidence>
<keyword evidence="5" id="KW-0547">Nucleotide-binding</keyword>
<keyword evidence="10" id="KW-1133">Transmembrane helix</keyword>
<dbReference type="Gene3D" id="3.30.565.10">
    <property type="entry name" value="Histidine kinase-like ATPase, C-terminal domain"/>
    <property type="match status" value="1"/>
</dbReference>
<evidence type="ECO:0000256" key="3">
    <source>
        <dbReference type="ARBA" id="ARBA00022553"/>
    </source>
</evidence>
<name>A0A447I805_9HYPH</name>
<keyword evidence="10" id="KW-0812">Transmembrane</keyword>
<dbReference type="AlphaFoldDB" id="A0A447I805"/>
<keyword evidence="3" id="KW-0597">Phosphoprotein</keyword>
<dbReference type="OrthoDB" id="341208at2"/>
<keyword evidence="10" id="KW-0472">Membrane</keyword>
<keyword evidence="6 12" id="KW-0418">Kinase</keyword>
<evidence type="ECO:0000256" key="1">
    <source>
        <dbReference type="ARBA" id="ARBA00000085"/>
    </source>
</evidence>
<proteinExistence type="predicted"/>
<evidence type="ECO:0000256" key="8">
    <source>
        <dbReference type="SAM" id="Coils"/>
    </source>
</evidence>
<feature type="transmembrane region" description="Helical" evidence="10">
    <location>
        <begin position="294"/>
        <end position="313"/>
    </location>
</feature>
<protein>
    <recommendedName>
        <fullName evidence="2">histidine kinase</fullName>
        <ecNumber evidence="2">2.7.13.3</ecNumber>
    </recommendedName>
</protein>
<dbReference type="GO" id="GO:0004673">
    <property type="term" value="F:protein histidine kinase activity"/>
    <property type="evidence" value="ECO:0007669"/>
    <property type="project" value="UniProtKB-EC"/>
</dbReference>
<gene>
    <name evidence="12" type="ORF">DEVEQU_00788</name>
</gene>
<dbReference type="PANTHER" id="PTHR41523:SF7">
    <property type="entry name" value="HISTIDINE KINASE"/>
    <property type="match status" value="1"/>
</dbReference>
<sequence>MADNAAPERPAEPASGQSAPPRRARPVAHYLFALILVILLPAFAVALILLMRTNDAQDQVVRALTNATVQAMGHSVDREIAGMGTTLRVLSSDSALYEGDLAQFHDRGVEALAGTGTYLLAVDADMNQLLNTRVSYGEPLGKTSDDETATLARERGVATVSSLFFGQTAQSYVFNVWLPVSNAGSTVLLALTQNAANLVPALQSRQMPAGWHAALVDRGNTIIAATSEAGLRIGDILPLRRETTTNASDWTEEVVNDQRVVTAEWRSGLSGWRIVAWASAAQVSRPLGESVLQLTAWGIAIALVASLIAFLLAQRIRRSVQGLQSDARRLGRGEIVTAGQYPVAEITEISTTLAESSAQLQAAERDVRFLMRELAHRSKNQMAVIAAMAKQTARGTTDVPTYVQALERRIMGLARSTDLLLAHGRAGVELSDLVDQQLAPFRPADGRILVSGPTIRINPQGAQILGMALHELATNATRYGAIADPGGQIRLDWRIADERLVLDWRETLSQPLPPPGRAGFGTTVLLSMVGGALGATVIHHDHADGVEWTLSIPLSALDPGFAAVRPDEDMDQ</sequence>
<keyword evidence="8" id="KW-0175">Coiled coil</keyword>